<reference evidence="1 2" key="3">
    <citation type="journal article" date="2010" name="BMC Genomics">
        <title>Transcriptome sequencing and comparative analysis of cucumber flowers with different sex types.</title>
        <authorList>
            <person name="Guo S."/>
            <person name="Zheng Y."/>
            <person name="Joung J.G."/>
            <person name="Liu S."/>
            <person name="Zhang Z."/>
            <person name="Crasta O.R."/>
            <person name="Sobral B.W."/>
            <person name="Xu Y."/>
            <person name="Huang S."/>
            <person name="Fei Z."/>
        </authorList>
    </citation>
    <scope>NUCLEOTIDE SEQUENCE [LARGE SCALE GENOMIC DNA]</scope>
    <source>
        <strain evidence="2">cv. 9930</strain>
    </source>
</reference>
<dbReference type="Proteomes" id="UP000029981">
    <property type="component" value="Chromosome 1"/>
</dbReference>
<organism evidence="1 2">
    <name type="scientific">Cucumis sativus</name>
    <name type="common">Cucumber</name>
    <dbReference type="NCBI Taxonomy" id="3659"/>
    <lineage>
        <taxon>Eukaryota</taxon>
        <taxon>Viridiplantae</taxon>
        <taxon>Streptophyta</taxon>
        <taxon>Embryophyta</taxon>
        <taxon>Tracheophyta</taxon>
        <taxon>Spermatophyta</taxon>
        <taxon>Magnoliopsida</taxon>
        <taxon>eudicotyledons</taxon>
        <taxon>Gunneridae</taxon>
        <taxon>Pentapetalae</taxon>
        <taxon>rosids</taxon>
        <taxon>fabids</taxon>
        <taxon>Cucurbitales</taxon>
        <taxon>Cucurbitaceae</taxon>
        <taxon>Benincaseae</taxon>
        <taxon>Cucumis</taxon>
    </lineage>
</organism>
<proteinExistence type="predicted"/>
<sequence length="61" mass="6966">MAELSKGLLKFIGVLSEGIDWWDKMVYSVIYLTVESSCRNCFYYHPKAGDDIVVLLGKFCL</sequence>
<accession>A0A0A0LZW1</accession>
<dbReference type="Gramene" id="KGN66549">
    <property type="protein sequence ID" value="KGN66549"/>
    <property type="gene ID" value="Csa_1G629060"/>
</dbReference>
<keyword evidence="2" id="KW-1185">Reference proteome</keyword>
<gene>
    <name evidence="1" type="ORF">Csa_1G629060</name>
</gene>
<evidence type="ECO:0000313" key="2">
    <source>
        <dbReference type="Proteomes" id="UP000029981"/>
    </source>
</evidence>
<dbReference type="AlphaFoldDB" id="A0A0A0LZW1"/>
<name>A0A0A0LZW1_CUCSA</name>
<evidence type="ECO:0000313" key="1">
    <source>
        <dbReference type="EMBL" id="KGN66549.1"/>
    </source>
</evidence>
<protein>
    <submittedName>
        <fullName evidence="1">Uncharacterized protein</fullName>
    </submittedName>
</protein>
<dbReference type="EMBL" id="CM002922">
    <property type="protein sequence ID" value="KGN66549.1"/>
    <property type="molecule type" value="Genomic_DNA"/>
</dbReference>
<reference evidence="1 2" key="1">
    <citation type="journal article" date="2009" name="Nat. Genet.">
        <title>The genome of the cucumber, Cucumis sativus L.</title>
        <authorList>
            <person name="Huang S."/>
            <person name="Li R."/>
            <person name="Zhang Z."/>
            <person name="Li L."/>
            <person name="Gu X."/>
            <person name="Fan W."/>
            <person name="Lucas W.J."/>
            <person name="Wang X."/>
            <person name="Xie B."/>
            <person name="Ni P."/>
            <person name="Ren Y."/>
            <person name="Zhu H."/>
            <person name="Li J."/>
            <person name="Lin K."/>
            <person name="Jin W."/>
            <person name="Fei Z."/>
            <person name="Li G."/>
            <person name="Staub J."/>
            <person name="Kilian A."/>
            <person name="van der Vossen E.A."/>
            <person name="Wu Y."/>
            <person name="Guo J."/>
            <person name="He J."/>
            <person name="Jia Z."/>
            <person name="Ren Y."/>
            <person name="Tian G."/>
            <person name="Lu Y."/>
            <person name="Ruan J."/>
            <person name="Qian W."/>
            <person name="Wang M."/>
            <person name="Huang Q."/>
            <person name="Li B."/>
            <person name="Xuan Z."/>
            <person name="Cao J."/>
            <person name="Asan"/>
            <person name="Wu Z."/>
            <person name="Zhang J."/>
            <person name="Cai Q."/>
            <person name="Bai Y."/>
            <person name="Zhao B."/>
            <person name="Han Y."/>
            <person name="Li Y."/>
            <person name="Li X."/>
            <person name="Wang S."/>
            <person name="Shi Q."/>
            <person name="Liu S."/>
            <person name="Cho W.K."/>
            <person name="Kim J.Y."/>
            <person name="Xu Y."/>
            <person name="Heller-Uszynska K."/>
            <person name="Miao H."/>
            <person name="Cheng Z."/>
            <person name="Zhang S."/>
            <person name="Wu J."/>
            <person name="Yang Y."/>
            <person name="Kang H."/>
            <person name="Li M."/>
            <person name="Liang H."/>
            <person name="Ren X."/>
            <person name="Shi Z."/>
            <person name="Wen M."/>
            <person name="Jian M."/>
            <person name="Yang H."/>
            <person name="Zhang G."/>
            <person name="Yang Z."/>
            <person name="Chen R."/>
            <person name="Liu S."/>
            <person name="Li J."/>
            <person name="Ma L."/>
            <person name="Liu H."/>
            <person name="Zhou Y."/>
            <person name="Zhao J."/>
            <person name="Fang X."/>
            <person name="Li G."/>
            <person name="Fang L."/>
            <person name="Li Y."/>
            <person name="Liu D."/>
            <person name="Zheng H."/>
            <person name="Zhang Y."/>
            <person name="Qin N."/>
            <person name="Li Z."/>
            <person name="Yang G."/>
            <person name="Yang S."/>
            <person name="Bolund L."/>
            <person name="Kristiansen K."/>
            <person name="Zheng H."/>
            <person name="Li S."/>
            <person name="Zhang X."/>
            <person name="Yang H."/>
            <person name="Wang J."/>
            <person name="Sun R."/>
            <person name="Zhang B."/>
            <person name="Jiang S."/>
            <person name="Wang J."/>
            <person name="Du Y."/>
            <person name="Li S."/>
        </authorList>
    </citation>
    <scope>NUCLEOTIDE SEQUENCE [LARGE SCALE GENOMIC DNA]</scope>
    <source>
        <strain evidence="2">cv. 9930</strain>
    </source>
</reference>
<reference evidence="1 2" key="2">
    <citation type="journal article" date="2009" name="PLoS ONE">
        <title>An integrated genetic and cytogenetic map of the cucumber genome.</title>
        <authorList>
            <person name="Ren Y."/>
            <person name="Zhang Z."/>
            <person name="Liu J."/>
            <person name="Staub J.E."/>
            <person name="Han Y."/>
            <person name="Cheng Z."/>
            <person name="Li X."/>
            <person name="Lu J."/>
            <person name="Miao H."/>
            <person name="Kang H."/>
            <person name="Xie B."/>
            <person name="Gu X."/>
            <person name="Wang X."/>
            <person name="Du Y."/>
            <person name="Jin W."/>
            <person name="Huang S."/>
        </authorList>
    </citation>
    <scope>NUCLEOTIDE SEQUENCE [LARGE SCALE GENOMIC DNA]</scope>
    <source>
        <strain evidence="2">cv. 9930</strain>
    </source>
</reference>
<reference evidence="1 2" key="4">
    <citation type="journal article" date="2011" name="BMC Genomics">
        <title>RNA-Seq improves annotation of protein-coding genes in the cucumber genome.</title>
        <authorList>
            <person name="Li Z."/>
            <person name="Zhang Z."/>
            <person name="Yan P."/>
            <person name="Huang S."/>
            <person name="Fei Z."/>
            <person name="Lin K."/>
        </authorList>
    </citation>
    <scope>NUCLEOTIDE SEQUENCE [LARGE SCALE GENOMIC DNA]</scope>
    <source>
        <strain evidence="2">cv. 9930</strain>
    </source>
</reference>